<feature type="region of interest" description="Disordered" evidence="1">
    <location>
        <begin position="89"/>
        <end position="194"/>
    </location>
</feature>
<sequence length="800" mass="91158">MKANGVTCMFNKRADYYPDARNRGSTVVTPFLTDSSATIAATHNPQLDALADIWGSIVPTNRVCPKANSSADLVAPTMVVNLKRKRAAVSYKEPSTDEEFSYDSDQESTSRKKYVAPQRRSARHQPSEQEQTSSQDPQRSASPVNARKTGRSNKTRLRGRPKVSYRESSTNIDSDEDFEVEEINSPREDPRPRVARVPRTQNIKRTRGRSKIKFSAPLKRRMVPQRSESLRQPIISDGIIPPWASLPYHVLLQIFVYASHPLHDENFAPTSSISWLAEMARMCSAFTKPALTALYRNPPIFAVRHKRTELVHHLLSPPSGAHGDYSVMVKRLELDWTRMSKLTDPTHSLSDLAALISTLTTLKEVDIFDPMDKPPYRERSKRIRSWTYPDDLFDALRNSSLRLRSWRWNGSLCLRGPLWMKNIHTSNAFQSLREVVLTKFHPTHNKIPDDKQPTSEELLGSALAALPNLKSLVFESCTIVNGYLLPLLPTSLVNLELTNCKEIVSEPLQAFLATHGSQLEVLTLNHNQSLDISFLVDLKGSCPQLEVLRMDLNYFNSFSTSDDNEPLYDELLKEGEIPSWPPCLRIIDLEYLRNWSPNAAIAFFSSLIDAAKDLPWLQEITILASVDIEWRKRAEFREKWTARFQNIFARKTIPPNPHLVSLRAFRAWKMSQNQSNEKNDSFLDSVSDEVDVRIESEDEEDSDIPLLPPRKHNEKWNAQRLRSRAIAKYEESLGDESGSEDGSNSEDIGFIQGRCHKVSFRIDNLRPREEMYDEGDFLDSEASGDEDWDGNDVVDDGYAW</sequence>
<dbReference type="InterPro" id="IPR032675">
    <property type="entry name" value="LRR_dom_sf"/>
</dbReference>
<evidence type="ECO:0000313" key="2">
    <source>
        <dbReference type="EMBL" id="KAF2261673.1"/>
    </source>
</evidence>
<dbReference type="InterPro" id="IPR001611">
    <property type="entry name" value="Leu-rich_rpt"/>
</dbReference>
<feature type="compositionally biased region" description="Basic residues" evidence="1">
    <location>
        <begin position="148"/>
        <end position="163"/>
    </location>
</feature>
<accession>A0A9P4N1L0</accession>
<dbReference type="PANTHER" id="PTHR34755">
    <property type="entry name" value="SERINE/ARGININE REPETITIVE MATRIX PROTEIN 3-RELATED"/>
    <property type="match status" value="1"/>
</dbReference>
<organism evidence="2 3">
    <name type="scientific">Lojkania enalia</name>
    <dbReference type="NCBI Taxonomy" id="147567"/>
    <lineage>
        <taxon>Eukaryota</taxon>
        <taxon>Fungi</taxon>
        <taxon>Dikarya</taxon>
        <taxon>Ascomycota</taxon>
        <taxon>Pezizomycotina</taxon>
        <taxon>Dothideomycetes</taxon>
        <taxon>Pleosporomycetidae</taxon>
        <taxon>Pleosporales</taxon>
        <taxon>Pleosporales incertae sedis</taxon>
        <taxon>Lojkania</taxon>
    </lineage>
</organism>
<dbReference type="AlphaFoldDB" id="A0A9P4N1L0"/>
<feature type="compositionally biased region" description="Acidic residues" evidence="1">
    <location>
        <begin position="173"/>
        <end position="182"/>
    </location>
</feature>
<evidence type="ECO:0000256" key="1">
    <source>
        <dbReference type="SAM" id="MobiDB-lite"/>
    </source>
</evidence>
<name>A0A9P4N1L0_9PLEO</name>
<dbReference type="PROSITE" id="PS51450">
    <property type="entry name" value="LRR"/>
    <property type="match status" value="1"/>
</dbReference>
<gene>
    <name evidence="2" type="ORF">CC78DRAFT_345611</name>
</gene>
<reference evidence="3" key="1">
    <citation type="journal article" date="2020" name="Stud. Mycol.">
        <title>101 Dothideomycetes genomes: A test case for predicting lifestyles and emergence of pathogens.</title>
        <authorList>
            <person name="Haridas S."/>
            <person name="Albert R."/>
            <person name="Binder M."/>
            <person name="Bloem J."/>
            <person name="LaButti K."/>
            <person name="Salamov A."/>
            <person name="Andreopoulos B."/>
            <person name="Baker S."/>
            <person name="Barry K."/>
            <person name="Bills G."/>
            <person name="Bluhm B."/>
            <person name="Cannon C."/>
            <person name="Castanera R."/>
            <person name="Culley D."/>
            <person name="Daum C."/>
            <person name="Ezra D."/>
            <person name="Gonzalez J."/>
            <person name="Henrissat B."/>
            <person name="Kuo A."/>
            <person name="Liang C."/>
            <person name="Lipzen A."/>
            <person name="Lutzoni F."/>
            <person name="Magnuson J."/>
            <person name="Mondo S."/>
            <person name="Nolan M."/>
            <person name="Ohm R."/>
            <person name="Pangilinan J."/>
            <person name="Park H.-J."/>
            <person name="Ramirez L."/>
            <person name="Alfaro M."/>
            <person name="Sun H."/>
            <person name="Tritt A."/>
            <person name="Yoshinaga Y."/>
            <person name="Zwiers L.-H."/>
            <person name="Turgeon B."/>
            <person name="Goodwin S."/>
            <person name="Spatafora J."/>
            <person name="Crous P."/>
            <person name="Grigoriev I."/>
        </authorList>
    </citation>
    <scope>NUCLEOTIDE SEQUENCE [LARGE SCALE GENOMIC DNA]</scope>
    <source>
        <strain evidence="3">CBS 304.66</strain>
    </source>
</reference>
<comment type="caution">
    <text evidence="2">The sequence shown here is derived from an EMBL/GenBank/DDBJ whole genome shotgun (WGS) entry which is preliminary data.</text>
</comment>
<feature type="compositionally biased region" description="Polar residues" evidence="1">
    <location>
        <begin position="128"/>
        <end position="143"/>
    </location>
</feature>
<proteinExistence type="predicted"/>
<dbReference type="EMBL" id="ML986653">
    <property type="protein sequence ID" value="KAF2261673.1"/>
    <property type="molecule type" value="Genomic_DNA"/>
</dbReference>
<feature type="region of interest" description="Disordered" evidence="1">
    <location>
        <begin position="776"/>
        <end position="800"/>
    </location>
</feature>
<dbReference type="InterPro" id="IPR052109">
    <property type="entry name" value="SRRM_Domain-Containing"/>
</dbReference>
<evidence type="ECO:0000313" key="3">
    <source>
        <dbReference type="Proteomes" id="UP000800093"/>
    </source>
</evidence>
<dbReference type="Proteomes" id="UP000800093">
    <property type="component" value="Unassembled WGS sequence"/>
</dbReference>
<dbReference type="Gene3D" id="3.80.10.10">
    <property type="entry name" value="Ribonuclease Inhibitor"/>
    <property type="match status" value="1"/>
</dbReference>
<dbReference type="PANTHER" id="PTHR34755:SF4">
    <property type="entry name" value="F-BOX DOMAIN-CONTAINING PROTEIN"/>
    <property type="match status" value="1"/>
</dbReference>
<keyword evidence="3" id="KW-1185">Reference proteome</keyword>
<feature type="compositionally biased region" description="Acidic residues" evidence="1">
    <location>
        <begin position="96"/>
        <end position="106"/>
    </location>
</feature>
<dbReference type="SUPFAM" id="SSF52047">
    <property type="entry name" value="RNI-like"/>
    <property type="match status" value="1"/>
</dbReference>
<protein>
    <submittedName>
        <fullName evidence="2">Uncharacterized protein</fullName>
    </submittedName>
</protein>
<dbReference type="OrthoDB" id="5395390at2759"/>